<proteinExistence type="predicted"/>
<dbReference type="Proteomes" id="UP000466517">
    <property type="component" value="Chromosome"/>
</dbReference>
<accession>A0A7I7XD96</accession>
<feature type="domain" description="Putative zinc-finger" evidence="3">
    <location>
        <begin position="9"/>
        <end position="43"/>
    </location>
</feature>
<keyword evidence="2" id="KW-1133">Transmembrane helix</keyword>
<dbReference type="KEGG" id="mmag:MMAD_11880"/>
<evidence type="ECO:0000259" key="3">
    <source>
        <dbReference type="Pfam" id="PF13490"/>
    </source>
</evidence>
<name>A0A7I7XD96_9MYCO</name>
<feature type="transmembrane region" description="Helical" evidence="2">
    <location>
        <begin position="124"/>
        <end position="140"/>
    </location>
</feature>
<dbReference type="InterPro" id="IPR027383">
    <property type="entry name" value="Znf_put"/>
</dbReference>
<keyword evidence="2" id="KW-0812">Transmembrane</keyword>
<reference evidence="4 5" key="1">
    <citation type="journal article" date="2019" name="Emerg. Microbes Infect.">
        <title>Comprehensive subspecies identification of 175 nontuberculous mycobacteria species based on 7547 genomic profiles.</title>
        <authorList>
            <person name="Matsumoto Y."/>
            <person name="Kinjo T."/>
            <person name="Motooka D."/>
            <person name="Nabeya D."/>
            <person name="Jung N."/>
            <person name="Uechi K."/>
            <person name="Horii T."/>
            <person name="Iida T."/>
            <person name="Fujita J."/>
            <person name="Nakamura S."/>
        </authorList>
    </citation>
    <scope>NUCLEOTIDE SEQUENCE [LARGE SCALE GENOMIC DNA]</scope>
    <source>
        <strain evidence="4 5">JCM 13574</strain>
    </source>
</reference>
<feature type="transmembrane region" description="Helical" evidence="2">
    <location>
        <begin position="147"/>
        <end position="165"/>
    </location>
</feature>
<dbReference type="Pfam" id="PF13490">
    <property type="entry name" value="zf-HC2"/>
    <property type="match status" value="1"/>
</dbReference>
<evidence type="ECO:0000313" key="5">
    <source>
        <dbReference type="Proteomes" id="UP000466517"/>
    </source>
</evidence>
<evidence type="ECO:0000256" key="2">
    <source>
        <dbReference type="SAM" id="Phobius"/>
    </source>
</evidence>
<dbReference type="EMBL" id="AP022610">
    <property type="protein sequence ID" value="BBZ26893.1"/>
    <property type="molecule type" value="Genomic_DNA"/>
</dbReference>
<sequence length="238" mass="25220">MRDYWYVECEVAREALSARVDGEHEPVPSARVDEHVAGCVECRAWRDAMTGQAARLHRLAANPPLTEVATPRATAVRRGWGWPRWALLVVGGGQLALAAVQGFGLDVGLVHGGMVMSGHLLNESTAWSLALGAIMVVGALRPSAAEGLAAVLSVFAVALAVYVVVDAEHGAVTAARILTHVPVVLGALLAVLVWRRAARPGPAPTQVAGDDQDERIILPHSASRGRRRDHLWPTDGAA</sequence>
<feature type="transmembrane region" description="Helical" evidence="2">
    <location>
        <begin position="85"/>
        <end position="104"/>
    </location>
</feature>
<evidence type="ECO:0000313" key="4">
    <source>
        <dbReference type="EMBL" id="BBZ26893.1"/>
    </source>
</evidence>
<protein>
    <recommendedName>
        <fullName evidence="3">Putative zinc-finger domain-containing protein</fullName>
    </recommendedName>
</protein>
<gene>
    <name evidence="4" type="ORF">MMAD_11880</name>
</gene>
<keyword evidence="5" id="KW-1185">Reference proteome</keyword>
<evidence type="ECO:0000256" key="1">
    <source>
        <dbReference type="SAM" id="MobiDB-lite"/>
    </source>
</evidence>
<dbReference type="AlphaFoldDB" id="A0A7I7XD96"/>
<organism evidence="4 5">
    <name type="scientific">Mycolicibacterium madagascariense</name>
    <dbReference type="NCBI Taxonomy" id="212765"/>
    <lineage>
        <taxon>Bacteria</taxon>
        <taxon>Bacillati</taxon>
        <taxon>Actinomycetota</taxon>
        <taxon>Actinomycetes</taxon>
        <taxon>Mycobacteriales</taxon>
        <taxon>Mycobacteriaceae</taxon>
        <taxon>Mycolicibacterium</taxon>
    </lineage>
</organism>
<feature type="region of interest" description="Disordered" evidence="1">
    <location>
        <begin position="201"/>
        <end position="238"/>
    </location>
</feature>
<feature type="transmembrane region" description="Helical" evidence="2">
    <location>
        <begin position="177"/>
        <end position="194"/>
    </location>
</feature>
<keyword evidence="2" id="KW-0472">Membrane</keyword>